<evidence type="ECO:0000313" key="1">
    <source>
        <dbReference type="EMBL" id="KAK7432059.1"/>
    </source>
</evidence>
<proteinExistence type="predicted"/>
<evidence type="ECO:0000313" key="2">
    <source>
        <dbReference type="Proteomes" id="UP001498421"/>
    </source>
</evidence>
<accession>A0ABR1IFI2</accession>
<gene>
    <name evidence="1" type="ORF">QQZ08_001349</name>
</gene>
<organism evidence="1 2">
    <name type="scientific">Neonectria magnoliae</name>
    <dbReference type="NCBI Taxonomy" id="2732573"/>
    <lineage>
        <taxon>Eukaryota</taxon>
        <taxon>Fungi</taxon>
        <taxon>Dikarya</taxon>
        <taxon>Ascomycota</taxon>
        <taxon>Pezizomycotina</taxon>
        <taxon>Sordariomycetes</taxon>
        <taxon>Hypocreomycetidae</taxon>
        <taxon>Hypocreales</taxon>
        <taxon>Nectriaceae</taxon>
        <taxon>Neonectria</taxon>
    </lineage>
</organism>
<reference evidence="1 2" key="1">
    <citation type="journal article" date="2025" name="Microbiol. Resour. Announc.">
        <title>Draft genome sequences for Neonectria magnoliae and Neonectria punicea, canker pathogens of Liriodendron tulipifera and Acer saccharum in West Virginia.</title>
        <authorList>
            <person name="Petronek H.M."/>
            <person name="Kasson M.T."/>
            <person name="Metheny A.M."/>
            <person name="Stauder C.M."/>
            <person name="Lovett B."/>
            <person name="Lynch S.C."/>
            <person name="Garnas J.R."/>
            <person name="Kasson L.R."/>
            <person name="Stajich J.E."/>
        </authorList>
    </citation>
    <scope>NUCLEOTIDE SEQUENCE [LARGE SCALE GENOMIC DNA]</scope>
    <source>
        <strain evidence="1 2">NRRL 64651</strain>
    </source>
</reference>
<dbReference type="EMBL" id="JAZAVK010000007">
    <property type="protein sequence ID" value="KAK7432059.1"/>
    <property type="molecule type" value="Genomic_DNA"/>
</dbReference>
<dbReference type="Proteomes" id="UP001498421">
    <property type="component" value="Unassembled WGS sequence"/>
</dbReference>
<comment type="caution">
    <text evidence="1">The sequence shown here is derived from an EMBL/GenBank/DDBJ whole genome shotgun (WGS) entry which is preliminary data.</text>
</comment>
<name>A0ABR1IFI2_9HYPO</name>
<keyword evidence="2" id="KW-1185">Reference proteome</keyword>
<sequence length="73" mass="7744">MDGDISTAVATLAPSPNLEYQIQPKAVYHIAAGETFQVGQLVKVEMVGNSLAVDSVVSQTNDVTLIHDDSNTK</sequence>
<protein>
    <submittedName>
        <fullName evidence="1">Uncharacterized protein</fullName>
    </submittedName>
</protein>